<dbReference type="RefSeq" id="XP_059604561.1">
    <property type="nucleotide sequence ID" value="XM_059743644.1"/>
</dbReference>
<proteinExistence type="predicted"/>
<organism evidence="1">
    <name type="scientific">Aspergillus niger</name>
    <dbReference type="NCBI Taxonomy" id="5061"/>
    <lineage>
        <taxon>Eukaryota</taxon>
        <taxon>Fungi</taxon>
        <taxon>Dikarya</taxon>
        <taxon>Ascomycota</taxon>
        <taxon>Pezizomycotina</taxon>
        <taxon>Eurotiomycetes</taxon>
        <taxon>Eurotiomycetidae</taxon>
        <taxon>Eurotiales</taxon>
        <taxon>Aspergillaceae</taxon>
        <taxon>Aspergillus</taxon>
        <taxon>Aspergillus subgen. Circumdati</taxon>
    </lineage>
</organism>
<accession>A0AAJ8BY66</accession>
<sequence length="132" mass="14952">MEFVVPPPARHVLPNSKNIWVCFGREPEARKETLGLQQRSRDRSIDAGMGGMGWFVRIGMVCVAKLPSSYGGRHYIHIFMVADSWIKNKSGDMCLPTSCFQQGINRELTGDVDMWLLYKEYPSSEQGSELPK</sequence>
<name>A0AAJ8BY66_ASPNG</name>
<gene>
    <name evidence="1" type="ORF">An12g09160</name>
</gene>
<dbReference type="AlphaFoldDB" id="A0AAJ8BY66"/>
<dbReference type="VEuPathDB" id="FungiDB:An12g09160"/>
<reference evidence="1" key="2">
    <citation type="submission" date="2025-08" db="UniProtKB">
        <authorList>
            <consortium name="RefSeq"/>
        </authorList>
    </citation>
    <scope>IDENTIFICATION</scope>
</reference>
<reference evidence="1" key="1">
    <citation type="submission" date="2025-02" db="EMBL/GenBank/DDBJ databases">
        <authorList>
            <consortium name="NCBI Genome Project"/>
        </authorList>
    </citation>
    <scope>NUCLEOTIDE SEQUENCE</scope>
</reference>
<dbReference type="KEGG" id="ang:An12g09160"/>
<protein>
    <submittedName>
        <fullName evidence="1">Uncharacterized protein</fullName>
    </submittedName>
</protein>
<evidence type="ECO:0000313" key="1">
    <source>
        <dbReference type="RefSeq" id="XP_059604561.1"/>
    </source>
</evidence>
<dbReference type="GeneID" id="84592717"/>